<name>A0A9W8I2N9_9FUNG</name>
<dbReference type="GO" id="GO:0000172">
    <property type="term" value="C:ribonuclease MRP complex"/>
    <property type="evidence" value="ECO:0007669"/>
    <property type="project" value="InterPro"/>
</dbReference>
<feature type="non-terminal residue" evidence="7">
    <location>
        <position position="713"/>
    </location>
</feature>
<dbReference type="InterPro" id="IPR039182">
    <property type="entry name" value="Pop1"/>
</dbReference>
<dbReference type="PANTHER" id="PTHR22731">
    <property type="entry name" value="RIBONUCLEASES P/MRP PROTEIN SUBUNIT POP1"/>
    <property type="match status" value="1"/>
</dbReference>
<keyword evidence="7" id="KW-0378">Hydrolase</keyword>
<accession>A0A9W8I2N9</accession>
<feature type="region of interest" description="Disordered" evidence="4">
    <location>
        <begin position="1"/>
        <end position="26"/>
    </location>
</feature>
<dbReference type="PANTHER" id="PTHR22731:SF3">
    <property type="entry name" value="RIBONUCLEASES P_MRP PROTEIN SUBUNIT POP1"/>
    <property type="match status" value="1"/>
</dbReference>
<gene>
    <name evidence="7" type="primary">POP1</name>
    <name evidence="7" type="ORF">H4R20_001046</name>
</gene>
<evidence type="ECO:0000256" key="4">
    <source>
        <dbReference type="SAM" id="MobiDB-lite"/>
    </source>
</evidence>
<feature type="compositionally biased region" description="Basic residues" evidence="4">
    <location>
        <begin position="1"/>
        <end position="10"/>
    </location>
</feature>
<evidence type="ECO:0000313" key="8">
    <source>
        <dbReference type="Proteomes" id="UP001140094"/>
    </source>
</evidence>
<keyword evidence="3" id="KW-0539">Nucleus</keyword>
<keyword evidence="2" id="KW-0819">tRNA processing</keyword>
<dbReference type="SUPFAM" id="SSF103025">
    <property type="entry name" value="Folate-binding domain"/>
    <property type="match status" value="1"/>
</dbReference>
<feature type="domain" description="Pop1 N-terminal" evidence="5">
    <location>
        <begin position="43"/>
        <end position="134"/>
    </location>
</feature>
<evidence type="ECO:0000313" key="7">
    <source>
        <dbReference type="EMBL" id="KAJ2808026.1"/>
    </source>
</evidence>
<dbReference type="EMBL" id="JANBUO010000071">
    <property type="protein sequence ID" value="KAJ2808026.1"/>
    <property type="molecule type" value="Genomic_DNA"/>
</dbReference>
<dbReference type="Pfam" id="PF06978">
    <property type="entry name" value="POP1_N"/>
    <property type="match status" value="2"/>
</dbReference>
<dbReference type="OrthoDB" id="442863at2759"/>
<evidence type="ECO:0000259" key="5">
    <source>
        <dbReference type="Pfam" id="PF06978"/>
    </source>
</evidence>
<dbReference type="InterPro" id="IPR012590">
    <property type="entry name" value="POPLD_dom"/>
</dbReference>
<dbReference type="Pfam" id="PF08170">
    <property type="entry name" value="POPLD"/>
    <property type="match status" value="1"/>
</dbReference>
<evidence type="ECO:0000256" key="3">
    <source>
        <dbReference type="ARBA" id="ARBA00023242"/>
    </source>
</evidence>
<dbReference type="Proteomes" id="UP001140094">
    <property type="component" value="Unassembled WGS sequence"/>
</dbReference>
<dbReference type="InterPro" id="IPR009723">
    <property type="entry name" value="Pop1_N"/>
</dbReference>
<evidence type="ECO:0000256" key="2">
    <source>
        <dbReference type="ARBA" id="ARBA00022694"/>
    </source>
</evidence>
<comment type="subcellular location">
    <subcellularLocation>
        <location evidence="1">Nucleus</location>
    </subcellularLocation>
</comment>
<keyword evidence="8" id="KW-1185">Reference proteome</keyword>
<reference evidence="7" key="1">
    <citation type="submission" date="2022-07" db="EMBL/GenBank/DDBJ databases">
        <title>Phylogenomic reconstructions and comparative analyses of Kickxellomycotina fungi.</title>
        <authorList>
            <person name="Reynolds N.K."/>
            <person name="Stajich J.E."/>
            <person name="Barry K."/>
            <person name="Grigoriev I.V."/>
            <person name="Crous P."/>
            <person name="Smith M.E."/>
        </authorList>
    </citation>
    <scope>NUCLEOTIDE SEQUENCE</scope>
    <source>
        <strain evidence="7">NRRL 1565</strain>
    </source>
</reference>
<evidence type="ECO:0000256" key="1">
    <source>
        <dbReference type="ARBA" id="ARBA00004123"/>
    </source>
</evidence>
<organism evidence="7 8">
    <name type="scientific">Coemansia guatemalensis</name>
    <dbReference type="NCBI Taxonomy" id="2761395"/>
    <lineage>
        <taxon>Eukaryota</taxon>
        <taxon>Fungi</taxon>
        <taxon>Fungi incertae sedis</taxon>
        <taxon>Zoopagomycota</taxon>
        <taxon>Kickxellomycotina</taxon>
        <taxon>Kickxellomycetes</taxon>
        <taxon>Kickxellales</taxon>
        <taxon>Kickxellaceae</taxon>
        <taxon>Coemansia</taxon>
    </lineage>
</organism>
<dbReference type="EC" id="3.1.26.5" evidence="7"/>
<dbReference type="GO" id="GO:0004526">
    <property type="term" value="F:ribonuclease P activity"/>
    <property type="evidence" value="ECO:0007669"/>
    <property type="project" value="UniProtKB-EC"/>
</dbReference>
<protein>
    <submittedName>
        <fullName evidence="7">Ribonucleases P/MRP protein subunit pop1</fullName>
        <ecNumber evidence="7">3.1.26.5</ecNumber>
    </submittedName>
</protein>
<dbReference type="GO" id="GO:0001682">
    <property type="term" value="P:tRNA 5'-leader removal"/>
    <property type="evidence" value="ECO:0007669"/>
    <property type="project" value="InterPro"/>
</dbReference>
<sequence length="713" mass="79059">MGTAGKRKAQRQPEISGEQSTRQDRVQQRYTLGKARAVDVVGFVEARSFEINSLQRSLDDAKAAGNVRAFQTLPRHLRRRAASHNVKRIPARLRERAIAEMKKSAQTSKALAGTDRLTGAAKSSRYKRRRARTVREEYELRQTGKRWLETHVWHAKRMHMAEMWGTMVAKTPNERSHRAAYRAAKEKTYIHDVSYFVTLEISGAEQAIVQLLRRLTPPDEPSLSAKPYVSGSRMVPLTLHRAGMYPLAMLGPAMALWQPQSDAESRKLWLRMHPAIGDPVKAELAVAAESLADSGPSAVHITDITCDLVSFELLGNQSTQLLSTILSQATSPEASGSVALRLIRTVPSPATLPESVVIALRMHDPRLRFPYKVDPDSNALLPEEHQQLQNLLLRWPADTAALDSPQDHGIWDRAACAAALEKRPSEHMLNERRQKQLIPGTKLEPDPSTDVTVPLLLVRTGPEAQLGSRVIQTDRKYIDSFAHGWTLIAPKGWGMPLWMAFNFAGARAQGMDERLHISLEAGLPMFPADWPGTTAYDGWTGAAATEARQKWTRRPPGKRTNYLKFGAESPFYPPFHKLLGISGIPDVYPPTTLDSLECRKRCLQKIASKRKAVMVDSNAAGDASECAMAVDEATSVQHSEVRSHGTEPKDSTGSMWLVSGERLAMVVASLLVDTRLSEDNLTSCSAFLDWARPLLPSSVVPDCSTEPRNKDVT</sequence>
<dbReference type="InterPro" id="IPR027266">
    <property type="entry name" value="TrmE/GcvT-like"/>
</dbReference>
<feature type="domain" description="Pop1 N-terminal" evidence="5">
    <location>
        <begin position="135"/>
        <end position="203"/>
    </location>
</feature>
<proteinExistence type="predicted"/>
<dbReference type="GO" id="GO:0005655">
    <property type="term" value="C:nucleolar ribonuclease P complex"/>
    <property type="evidence" value="ECO:0007669"/>
    <property type="project" value="InterPro"/>
</dbReference>
<feature type="domain" description="POPLD" evidence="6">
    <location>
        <begin position="484"/>
        <end position="574"/>
    </location>
</feature>
<evidence type="ECO:0000259" key="6">
    <source>
        <dbReference type="Pfam" id="PF08170"/>
    </source>
</evidence>
<dbReference type="Gene3D" id="3.30.1360.120">
    <property type="entry name" value="Probable tRNA modification gtpase trme, domain 1"/>
    <property type="match status" value="1"/>
</dbReference>
<dbReference type="AlphaFoldDB" id="A0A9W8I2N9"/>
<comment type="caution">
    <text evidence="7">The sequence shown here is derived from an EMBL/GenBank/DDBJ whole genome shotgun (WGS) entry which is preliminary data.</text>
</comment>